<dbReference type="InterPro" id="IPR009003">
    <property type="entry name" value="Peptidase_S1_PA"/>
</dbReference>
<organism evidence="7">
    <name type="scientific">Paenibacillus sp. BIHB 4019</name>
    <dbReference type="NCBI Taxonomy" id="1870819"/>
    <lineage>
        <taxon>Bacteria</taxon>
        <taxon>Bacillati</taxon>
        <taxon>Bacillota</taxon>
        <taxon>Bacilli</taxon>
        <taxon>Bacillales</taxon>
        <taxon>Paenibacillaceae</taxon>
        <taxon>Paenibacillus</taxon>
    </lineage>
</organism>
<protein>
    <recommendedName>
        <fullName evidence="8">Peptidase S1</fullName>
    </recommendedName>
</protein>
<comment type="similarity">
    <text evidence="1">Belongs to the peptidase S1C family.</text>
</comment>
<evidence type="ECO:0008006" key="8">
    <source>
        <dbReference type="Google" id="ProtNLM"/>
    </source>
</evidence>
<reference evidence="7" key="1">
    <citation type="submission" date="2016-08" db="EMBL/GenBank/DDBJ databases">
        <title>Complete Genome Seqeunce of Paenibacillus sp. BIHB 4019 from tea rhizoplane.</title>
        <authorList>
            <person name="Thakur R."/>
            <person name="Swarnkar M.K."/>
            <person name="Gulati A."/>
        </authorList>
    </citation>
    <scope>NUCLEOTIDE SEQUENCE [LARGE SCALE GENOMIC DNA]</scope>
    <source>
        <strain evidence="7">BIHB4019</strain>
    </source>
</reference>
<evidence type="ECO:0000256" key="3">
    <source>
        <dbReference type="ARBA" id="ARBA00022801"/>
    </source>
</evidence>
<keyword evidence="2" id="KW-0645">Protease</keyword>
<dbReference type="RefSeq" id="WP_237163454.1">
    <property type="nucleotide sequence ID" value="NZ_CP016808.1"/>
</dbReference>
<feature type="compositionally biased region" description="Low complexity" evidence="5">
    <location>
        <begin position="98"/>
        <end position="107"/>
    </location>
</feature>
<evidence type="ECO:0000256" key="1">
    <source>
        <dbReference type="ARBA" id="ARBA00010541"/>
    </source>
</evidence>
<keyword evidence="6" id="KW-0812">Transmembrane</keyword>
<dbReference type="Gene3D" id="2.40.10.10">
    <property type="entry name" value="Trypsin-like serine proteases"/>
    <property type="match status" value="2"/>
</dbReference>
<feature type="region of interest" description="Disordered" evidence="5">
    <location>
        <begin position="144"/>
        <end position="166"/>
    </location>
</feature>
<dbReference type="EMBL" id="CP016808">
    <property type="protein sequence ID" value="ANY67104.1"/>
    <property type="molecule type" value="Genomic_DNA"/>
</dbReference>
<gene>
    <name evidence="7" type="ORF">BBD42_12005</name>
</gene>
<evidence type="ECO:0000256" key="4">
    <source>
        <dbReference type="ARBA" id="ARBA00022825"/>
    </source>
</evidence>
<accession>A0A1B2DH91</accession>
<feature type="region of interest" description="Disordered" evidence="5">
    <location>
        <begin position="1"/>
        <end position="112"/>
    </location>
</feature>
<keyword evidence="3" id="KW-0378">Hydrolase</keyword>
<feature type="transmembrane region" description="Helical" evidence="6">
    <location>
        <begin position="173"/>
        <end position="191"/>
    </location>
</feature>
<dbReference type="InterPro" id="IPR051201">
    <property type="entry name" value="Chloro_Bact_Ser_Proteases"/>
</dbReference>
<dbReference type="PANTHER" id="PTHR43343">
    <property type="entry name" value="PEPTIDASE S12"/>
    <property type="match status" value="1"/>
</dbReference>
<evidence type="ECO:0000256" key="6">
    <source>
        <dbReference type="SAM" id="Phobius"/>
    </source>
</evidence>
<evidence type="ECO:0000256" key="5">
    <source>
        <dbReference type="SAM" id="MobiDB-lite"/>
    </source>
</evidence>
<dbReference type="InterPro" id="IPR001940">
    <property type="entry name" value="Peptidase_S1C"/>
</dbReference>
<proteinExistence type="inferred from homology"/>
<dbReference type="AlphaFoldDB" id="A0A1B2DH91"/>
<feature type="compositionally biased region" description="Polar residues" evidence="5">
    <location>
        <begin position="7"/>
        <end position="16"/>
    </location>
</feature>
<dbReference type="PANTHER" id="PTHR43343:SF3">
    <property type="entry name" value="PROTEASE DO-LIKE 8, CHLOROPLASTIC"/>
    <property type="match status" value="1"/>
</dbReference>
<keyword evidence="6" id="KW-0472">Membrane</keyword>
<evidence type="ECO:0000256" key="2">
    <source>
        <dbReference type="ARBA" id="ARBA00022670"/>
    </source>
</evidence>
<feature type="compositionally biased region" description="Low complexity" evidence="5">
    <location>
        <begin position="78"/>
        <end position="89"/>
    </location>
</feature>
<dbReference type="GO" id="GO:0006508">
    <property type="term" value="P:proteolysis"/>
    <property type="evidence" value="ECO:0007669"/>
    <property type="project" value="UniProtKB-KW"/>
</dbReference>
<keyword evidence="6" id="KW-1133">Transmembrane helix</keyword>
<dbReference type="InterPro" id="IPR043504">
    <property type="entry name" value="Peptidase_S1_PA_chymotrypsin"/>
</dbReference>
<feature type="region of interest" description="Disordered" evidence="5">
    <location>
        <begin position="273"/>
        <end position="294"/>
    </location>
</feature>
<sequence length="475" mass="49128">MSEDNQYRGTNNSMNGQGDDRMADQVNGGEQGKQAEMNAAGASDSPIEQTSAASKPEGEQVFKTVYGYEDAGEPGNEASASADGDSSQATPQQEDPSAAQQETAAGQEAEKQTAPLVASYIYESERSPSSLRHSYEKQLGELRSLTDRGQSGAGRGGDDGSQKPAKRTPLKSIFAAFLAGAVVIGGFMYTADRSNLFTGGVATVNTTNGSVVSNGSENSAGVTTAANSVDSQISNIYAAASPAVVKIENYGQATRASGRGSDYWQFFGQLAPQSGQQQPNAGSNGQSSGTDDSNLQLTGSGTGFIFQSDGYILTNEHVISGASQVKVTVEGYEEPFVAKVVGSSADLDLAVLKITGTTAFPTLSLGDSDSTAIGDWVIAIGNPYGFDHTMTVGVLSAKERPISVQDEDGGTKDYKHLLQTDASINPGNSGGPLLNTSGQVIGINTAVSTEAQGIGFAIPSSEIQSVLQKLMTNSL</sequence>
<evidence type="ECO:0000313" key="7">
    <source>
        <dbReference type="EMBL" id="ANY67104.1"/>
    </source>
</evidence>
<keyword evidence="4" id="KW-0720">Serine protease</keyword>
<dbReference type="Pfam" id="PF13365">
    <property type="entry name" value="Trypsin_2"/>
    <property type="match status" value="1"/>
</dbReference>
<dbReference type="PRINTS" id="PR00834">
    <property type="entry name" value="PROTEASES2C"/>
</dbReference>
<dbReference type="SUPFAM" id="SSF50494">
    <property type="entry name" value="Trypsin-like serine proteases"/>
    <property type="match status" value="1"/>
</dbReference>
<dbReference type="GO" id="GO:0004252">
    <property type="term" value="F:serine-type endopeptidase activity"/>
    <property type="evidence" value="ECO:0007669"/>
    <property type="project" value="InterPro"/>
</dbReference>
<name>A0A1B2DH91_9BACL</name>